<feature type="domain" description="SAM" evidence="10">
    <location>
        <begin position="576"/>
        <end position="631"/>
    </location>
</feature>
<reference evidence="11" key="2">
    <citation type="submission" date="2025-08" db="UniProtKB">
        <authorList>
            <consortium name="Ensembl"/>
        </authorList>
    </citation>
    <scope>IDENTIFICATION</scope>
</reference>
<dbReference type="CDD" id="cd16515">
    <property type="entry name" value="RING-HC_LRSAM1"/>
    <property type="match status" value="1"/>
</dbReference>
<sequence length="732" mass="84046">MLQFFCKKKPSEEARKRFEYQMCLLKKKKKRVEWLDGSKCSCQYEQIIPTGAFSTCKVLQKKVLIAHSNQLTSLAPKPCCILELKTLKVLDLHDNQLTSLPAEIGQLVYLQVLNLQKNKLKALPEATGNLPQLQTLNLKASKKAKIVPKQINQKQNPDKLELNDSYFALLISCLSVPCQTLTLDVSSMTYPPESVCSGGTEAIKQFLCEEAGTEYCPLSQYLLPVLESDAVLSSVDAVDGTFSLHEKEEADWQVRTTLYKRPYDHNFCLAEEVELKIDLGYKETAGRLQQHHEHSDGFLDKLQEEQMKLERGLTEQQRYLEVERQRLHKELRQTEEGVTNRIQRLLEENKSRKKSSKLVKNIPGKRITLKLLKNPAFSHLQNACSGKLFSTAMQQMLMEGYKNKLIQMACESRRQELVNQTCSSLAEIDGKFQQVLAWQQLDQSKVIGKILQEAEMQKAAFETLQLKKDMTHSYIRNQIKLIETELMQLSQLELKRRDLDTETLQEVLSEQRCALTNLLQQLLKEKKHREEELQELLLEMERKSEANQENYWLIQYQRLLNKKPLSLRLQEEGLERELVDLLTELSAEQYLPMFAHHRITMEMLRHMTPQELKKIGVSESGLQQTILRCAQQRIPGGKTSPVSAKDVDTEIRGVSQPNATPEEPPRRLTPTAPAAQVMEGGPECVVCMESEPQMIFLTCGHVCCCQACSEPLRTCPLCRQDITQRIRIYRSN</sequence>
<dbReference type="OMA" id="LWCSSEC"/>
<dbReference type="InterPro" id="IPR050216">
    <property type="entry name" value="LRR_domain-containing"/>
</dbReference>
<dbReference type="AlphaFoldDB" id="H3B6I5"/>
<dbReference type="PROSITE" id="PS50089">
    <property type="entry name" value="ZF_RING_2"/>
    <property type="match status" value="1"/>
</dbReference>
<dbReference type="Pfam" id="PF13920">
    <property type="entry name" value="zf-C3HC4_3"/>
    <property type="match status" value="1"/>
</dbReference>
<keyword evidence="5" id="KW-0862">Zinc</keyword>
<proteinExistence type="predicted"/>
<dbReference type="PROSITE" id="PS51450">
    <property type="entry name" value="LRR"/>
    <property type="match status" value="1"/>
</dbReference>
<evidence type="ECO:0000259" key="9">
    <source>
        <dbReference type="PROSITE" id="PS50089"/>
    </source>
</evidence>
<evidence type="ECO:0000313" key="12">
    <source>
        <dbReference type="Proteomes" id="UP000008672"/>
    </source>
</evidence>
<dbReference type="SUPFAM" id="SSF52058">
    <property type="entry name" value="L domain-like"/>
    <property type="match status" value="1"/>
</dbReference>
<evidence type="ECO:0000256" key="5">
    <source>
        <dbReference type="ARBA" id="ARBA00022833"/>
    </source>
</evidence>
<protein>
    <submittedName>
        <fullName evidence="11">Leucine rich repeat and sterile alpha motif containing 1</fullName>
    </submittedName>
</protein>
<dbReference type="InterPro" id="IPR032675">
    <property type="entry name" value="LRR_dom_sf"/>
</dbReference>
<keyword evidence="2" id="KW-0479">Metal-binding</keyword>
<feature type="coiled-coil region" evidence="7">
    <location>
        <begin position="299"/>
        <end position="348"/>
    </location>
</feature>
<dbReference type="Pfam" id="PF00536">
    <property type="entry name" value="SAM_1"/>
    <property type="match status" value="1"/>
</dbReference>
<dbReference type="InParanoid" id="H3B6I5"/>
<dbReference type="InterPro" id="IPR001611">
    <property type="entry name" value="Leu-rich_rpt"/>
</dbReference>
<dbReference type="Gene3D" id="3.30.40.10">
    <property type="entry name" value="Zinc/RING finger domain, C3HC4 (zinc finger)"/>
    <property type="match status" value="1"/>
</dbReference>
<reference evidence="12" key="1">
    <citation type="submission" date="2011-08" db="EMBL/GenBank/DDBJ databases">
        <title>The draft genome of Latimeria chalumnae.</title>
        <authorList>
            <person name="Di Palma F."/>
            <person name="Alfoldi J."/>
            <person name="Johnson J."/>
            <person name="Berlin A."/>
            <person name="Gnerre S."/>
            <person name="Jaffe D."/>
            <person name="MacCallum I."/>
            <person name="Young S."/>
            <person name="Walker B.J."/>
            <person name="Lander E."/>
            <person name="Lindblad-Toh K."/>
        </authorList>
    </citation>
    <scope>NUCLEOTIDE SEQUENCE [LARGE SCALE GENOMIC DNA]</scope>
    <source>
        <strain evidence="12">Wild caught</strain>
    </source>
</reference>
<dbReference type="InterPro" id="IPR013083">
    <property type="entry name" value="Znf_RING/FYVE/PHD"/>
</dbReference>
<dbReference type="SUPFAM" id="SSF57850">
    <property type="entry name" value="RING/U-box"/>
    <property type="match status" value="1"/>
</dbReference>
<dbReference type="GO" id="GO:0008270">
    <property type="term" value="F:zinc ion binding"/>
    <property type="evidence" value="ECO:0007669"/>
    <property type="project" value="UniProtKB-KW"/>
</dbReference>
<dbReference type="FunCoup" id="H3B6I5">
    <property type="interactions" value="721"/>
</dbReference>
<dbReference type="HOGENOM" id="CLU_022990_0_0_1"/>
<keyword evidence="3" id="KW-0677">Repeat</keyword>
<dbReference type="InterPro" id="IPR001660">
    <property type="entry name" value="SAM"/>
</dbReference>
<dbReference type="Pfam" id="PF23598">
    <property type="entry name" value="LRR_14"/>
    <property type="match status" value="1"/>
</dbReference>
<reference evidence="11" key="3">
    <citation type="submission" date="2025-09" db="UniProtKB">
        <authorList>
            <consortium name="Ensembl"/>
        </authorList>
    </citation>
    <scope>IDENTIFICATION</scope>
</reference>
<dbReference type="EMBL" id="AFYH01057102">
    <property type="status" value="NOT_ANNOTATED_CDS"/>
    <property type="molecule type" value="Genomic_DNA"/>
</dbReference>
<evidence type="ECO:0000256" key="1">
    <source>
        <dbReference type="ARBA" id="ARBA00022614"/>
    </source>
</evidence>
<evidence type="ECO:0000259" key="10">
    <source>
        <dbReference type="PROSITE" id="PS50105"/>
    </source>
</evidence>
<feature type="region of interest" description="Disordered" evidence="8">
    <location>
        <begin position="635"/>
        <end position="669"/>
    </location>
</feature>
<dbReference type="GO" id="GO:0005737">
    <property type="term" value="C:cytoplasm"/>
    <property type="evidence" value="ECO:0007669"/>
    <property type="project" value="TreeGrafter"/>
</dbReference>
<dbReference type="EMBL" id="AFYH01057106">
    <property type="status" value="NOT_ANNOTATED_CDS"/>
    <property type="molecule type" value="Genomic_DNA"/>
</dbReference>
<feature type="coiled-coil region" evidence="7">
    <location>
        <begin position="482"/>
        <end position="550"/>
    </location>
</feature>
<dbReference type="EMBL" id="AFYH01057103">
    <property type="status" value="NOT_ANNOTATED_CDS"/>
    <property type="molecule type" value="Genomic_DNA"/>
</dbReference>
<dbReference type="GeneTree" id="ENSGT00930000151044"/>
<dbReference type="SUPFAM" id="SSF47769">
    <property type="entry name" value="SAM/Pointed domain"/>
    <property type="match status" value="1"/>
</dbReference>
<keyword evidence="7" id="KW-0175">Coiled coil</keyword>
<keyword evidence="12" id="KW-1185">Reference proteome</keyword>
<dbReference type="EMBL" id="AFYH01057105">
    <property type="status" value="NOT_ANNOTATED_CDS"/>
    <property type="molecule type" value="Genomic_DNA"/>
</dbReference>
<dbReference type="Proteomes" id="UP000008672">
    <property type="component" value="Unassembled WGS sequence"/>
</dbReference>
<gene>
    <name evidence="11" type="primary">LRSAM1</name>
</gene>
<dbReference type="EMBL" id="AFYH01057104">
    <property type="status" value="NOT_ANNOTATED_CDS"/>
    <property type="molecule type" value="Genomic_DNA"/>
</dbReference>
<dbReference type="SMART" id="SM00369">
    <property type="entry name" value="LRR_TYP"/>
    <property type="match status" value="2"/>
</dbReference>
<dbReference type="EMBL" id="AFYH01057107">
    <property type="status" value="NOT_ANNOTATED_CDS"/>
    <property type="molecule type" value="Genomic_DNA"/>
</dbReference>
<dbReference type="eggNOG" id="KOG0619">
    <property type="taxonomic scope" value="Eukaryota"/>
</dbReference>
<evidence type="ECO:0000313" key="11">
    <source>
        <dbReference type="Ensembl" id="ENSLACP00000017506.1"/>
    </source>
</evidence>
<dbReference type="Ensembl" id="ENSLACT00000017635.1">
    <property type="protein sequence ID" value="ENSLACP00000017506.1"/>
    <property type="gene ID" value="ENSLACG00000015418.1"/>
</dbReference>
<evidence type="ECO:0000256" key="8">
    <source>
        <dbReference type="SAM" id="MobiDB-lite"/>
    </source>
</evidence>
<dbReference type="STRING" id="7897.ENSLACP00000017506"/>
<evidence type="ECO:0000256" key="7">
    <source>
        <dbReference type="SAM" id="Coils"/>
    </source>
</evidence>
<feature type="domain" description="RING-type" evidence="9">
    <location>
        <begin position="684"/>
        <end position="719"/>
    </location>
</feature>
<dbReference type="EMBL" id="AFYH01057100">
    <property type="status" value="NOT_ANNOTATED_CDS"/>
    <property type="molecule type" value="Genomic_DNA"/>
</dbReference>
<dbReference type="Bgee" id="ENSLACG00000015418">
    <property type="expression patterns" value="Expressed in chordate pharynx and 1 other cell type or tissue"/>
</dbReference>
<evidence type="ECO:0000256" key="4">
    <source>
        <dbReference type="ARBA" id="ARBA00022771"/>
    </source>
</evidence>
<dbReference type="Gene3D" id="3.80.10.10">
    <property type="entry name" value="Ribonuclease Inhibitor"/>
    <property type="match status" value="1"/>
</dbReference>
<evidence type="ECO:0000256" key="2">
    <source>
        <dbReference type="ARBA" id="ARBA00022723"/>
    </source>
</evidence>
<dbReference type="InterPro" id="IPR001841">
    <property type="entry name" value="Znf_RING"/>
</dbReference>
<dbReference type="FunFam" id="1.10.1170.10:FF:000002">
    <property type="entry name" value="Baculoviral IAP repeat containing 7"/>
    <property type="match status" value="1"/>
</dbReference>
<dbReference type="InterPro" id="IPR013761">
    <property type="entry name" value="SAM/pointed_sf"/>
</dbReference>
<dbReference type="SMART" id="SM00454">
    <property type="entry name" value="SAM"/>
    <property type="match status" value="1"/>
</dbReference>
<name>H3B6I5_LATCH</name>
<dbReference type="PROSITE" id="PS50105">
    <property type="entry name" value="SAM_DOMAIN"/>
    <property type="match status" value="1"/>
</dbReference>
<dbReference type="EMBL" id="AFYH01057099">
    <property type="status" value="NOT_ANNOTATED_CDS"/>
    <property type="molecule type" value="Genomic_DNA"/>
</dbReference>
<dbReference type="PANTHER" id="PTHR48051">
    <property type="match status" value="1"/>
</dbReference>
<dbReference type="PANTHER" id="PTHR48051:SF1">
    <property type="entry name" value="RAS SUPPRESSOR PROTEIN 1"/>
    <property type="match status" value="1"/>
</dbReference>
<keyword evidence="4 6" id="KW-0863">Zinc-finger</keyword>
<keyword evidence="1" id="KW-0433">Leucine-rich repeat</keyword>
<accession>H3B6I5</accession>
<dbReference type="Gene3D" id="1.10.150.50">
    <property type="entry name" value="Transcription Factor, Ets-1"/>
    <property type="match status" value="1"/>
</dbReference>
<dbReference type="EMBL" id="AFYH01057108">
    <property type="status" value="NOT_ANNOTATED_CDS"/>
    <property type="molecule type" value="Genomic_DNA"/>
</dbReference>
<dbReference type="InterPro" id="IPR055414">
    <property type="entry name" value="LRR_R13L4/SHOC2-like"/>
</dbReference>
<dbReference type="CDD" id="cd09523">
    <property type="entry name" value="SAM_TAL"/>
    <property type="match status" value="1"/>
</dbReference>
<evidence type="ECO:0000256" key="3">
    <source>
        <dbReference type="ARBA" id="ARBA00022737"/>
    </source>
</evidence>
<evidence type="ECO:0000256" key="6">
    <source>
        <dbReference type="PROSITE-ProRule" id="PRU00175"/>
    </source>
</evidence>
<dbReference type="InterPro" id="IPR003591">
    <property type="entry name" value="Leu-rich_rpt_typical-subtyp"/>
</dbReference>
<organism evidence="11 12">
    <name type="scientific">Latimeria chalumnae</name>
    <name type="common">Coelacanth</name>
    <dbReference type="NCBI Taxonomy" id="7897"/>
    <lineage>
        <taxon>Eukaryota</taxon>
        <taxon>Metazoa</taxon>
        <taxon>Chordata</taxon>
        <taxon>Craniata</taxon>
        <taxon>Vertebrata</taxon>
        <taxon>Euteleostomi</taxon>
        <taxon>Coelacanthiformes</taxon>
        <taxon>Coelacanthidae</taxon>
        <taxon>Latimeria</taxon>
    </lineage>
</organism>
<dbReference type="EMBL" id="AFYH01057101">
    <property type="status" value="NOT_ANNOTATED_CDS"/>
    <property type="molecule type" value="Genomic_DNA"/>
</dbReference>